<organism evidence="2 3">
    <name type="scientific">Breoghania corrubedonensis</name>
    <dbReference type="NCBI Taxonomy" id="665038"/>
    <lineage>
        <taxon>Bacteria</taxon>
        <taxon>Pseudomonadati</taxon>
        <taxon>Pseudomonadota</taxon>
        <taxon>Alphaproteobacteria</taxon>
        <taxon>Hyphomicrobiales</taxon>
        <taxon>Stappiaceae</taxon>
        <taxon>Breoghania</taxon>
    </lineage>
</organism>
<dbReference type="SUPFAM" id="SSF46785">
    <property type="entry name" value="Winged helix' DNA-binding domain"/>
    <property type="match status" value="1"/>
</dbReference>
<dbReference type="InterPro" id="IPR036388">
    <property type="entry name" value="WH-like_DNA-bd_sf"/>
</dbReference>
<gene>
    <name evidence="2" type="ORF">C8N35_104193</name>
</gene>
<dbReference type="Pfam" id="PF09012">
    <property type="entry name" value="FeoC"/>
    <property type="match status" value="1"/>
</dbReference>
<dbReference type="InterPro" id="IPR036390">
    <property type="entry name" value="WH_DNA-bd_sf"/>
</dbReference>
<reference evidence="2 3" key="1">
    <citation type="submission" date="2018-04" db="EMBL/GenBank/DDBJ databases">
        <title>Genomic Encyclopedia of Archaeal and Bacterial Type Strains, Phase II (KMG-II): from individual species to whole genera.</title>
        <authorList>
            <person name="Goeker M."/>
        </authorList>
    </citation>
    <scope>NUCLEOTIDE SEQUENCE [LARGE SCALE GENOMIC DNA]</scope>
    <source>
        <strain evidence="2 3">DSM 23382</strain>
    </source>
</reference>
<dbReference type="RefSeq" id="WP_107990170.1">
    <property type="nucleotide sequence ID" value="NZ_QAYG01000004.1"/>
</dbReference>
<evidence type="ECO:0000313" key="3">
    <source>
        <dbReference type="Proteomes" id="UP000244081"/>
    </source>
</evidence>
<name>A0A2T5V9Z0_9HYPH</name>
<evidence type="ECO:0000313" key="2">
    <source>
        <dbReference type="EMBL" id="PTW60568.1"/>
    </source>
</evidence>
<evidence type="ECO:0000259" key="1">
    <source>
        <dbReference type="Pfam" id="PF09012"/>
    </source>
</evidence>
<dbReference type="OrthoDB" id="467062at2"/>
<protein>
    <submittedName>
        <fullName evidence="2">FeoC-like transcriptional regulator</fullName>
    </submittedName>
</protein>
<dbReference type="Proteomes" id="UP000244081">
    <property type="component" value="Unassembled WGS sequence"/>
</dbReference>
<dbReference type="AlphaFoldDB" id="A0A2T5V9Z0"/>
<dbReference type="EMBL" id="QAYG01000004">
    <property type="protein sequence ID" value="PTW60568.1"/>
    <property type="molecule type" value="Genomic_DNA"/>
</dbReference>
<dbReference type="Gene3D" id="1.10.10.10">
    <property type="entry name" value="Winged helix-like DNA-binding domain superfamily/Winged helix DNA-binding domain"/>
    <property type="match status" value="1"/>
</dbReference>
<proteinExistence type="predicted"/>
<dbReference type="InterPro" id="IPR015102">
    <property type="entry name" value="Tscrpt_reg_HTH_FeoC"/>
</dbReference>
<comment type="caution">
    <text evidence="2">The sequence shown here is derived from an EMBL/GenBank/DDBJ whole genome shotgun (WGS) entry which is preliminary data.</text>
</comment>
<keyword evidence="3" id="KW-1185">Reference proteome</keyword>
<accession>A0A2T5V9Z0</accession>
<sequence>MAGLRELRDALRAERKLSLQTLALRSGSSTSAVEAMLVQWERKGRVVRHGPTDCGGGGSCCCAKNCPSAVVYEWVAE</sequence>
<feature type="domain" description="Transcriptional regulator HTH-type FeoC" evidence="1">
    <location>
        <begin position="4"/>
        <end position="65"/>
    </location>
</feature>